<dbReference type="Proteomes" id="UP000265411">
    <property type="component" value="Unassembled WGS sequence"/>
</dbReference>
<dbReference type="InterPro" id="IPR036615">
    <property type="entry name" value="Mur_ligase_C_dom_sf"/>
</dbReference>
<comment type="cofactor">
    <cofactor evidence="9">
        <name>Mg(2+)</name>
        <dbReference type="ChEBI" id="CHEBI:18420"/>
    </cofactor>
</comment>
<keyword evidence="8 9" id="KW-0961">Cell wall biogenesis/degradation</keyword>
<keyword evidence="1 9" id="KW-0436">Ligase</keyword>
<comment type="pathway">
    <text evidence="9">Cell wall biogenesis; peptidoglycan recycling.</text>
</comment>
<dbReference type="GO" id="GO:0009252">
    <property type="term" value="P:peptidoglycan biosynthetic process"/>
    <property type="evidence" value="ECO:0007669"/>
    <property type="project" value="UniProtKB-UniRule"/>
</dbReference>
<gene>
    <name evidence="9" type="primary">mpl</name>
    <name evidence="13" type="ORF">ASB58_02730</name>
</gene>
<evidence type="ECO:0000259" key="10">
    <source>
        <dbReference type="Pfam" id="PF01225"/>
    </source>
</evidence>
<dbReference type="InterPro" id="IPR005757">
    <property type="entry name" value="Mpl"/>
</dbReference>
<dbReference type="OrthoDB" id="9804126at2"/>
<dbReference type="SUPFAM" id="SSF51984">
    <property type="entry name" value="MurCD N-terminal domain"/>
    <property type="match status" value="1"/>
</dbReference>
<dbReference type="InterPro" id="IPR036565">
    <property type="entry name" value="Mur-like_cat_sf"/>
</dbReference>
<dbReference type="NCBIfam" id="TIGR01081">
    <property type="entry name" value="mpl"/>
    <property type="match status" value="1"/>
</dbReference>
<keyword evidence="14" id="KW-1185">Reference proteome</keyword>
<dbReference type="AlphaFoldDB" id="A0A395R861"/>
<keyword evidence="4 9" id="KW-0067">ATP-binding</keyword>
<evidence type="ECO:0000313" key="13">
    <source>
        <dbReference type="EMBL" id="RGP56310.1"/>
    </source>
</evidence>
<comment type="similarity">
    <text evidence="9">Belongs to the MurCDEF family. Mpl subfamily.</text>
</comment>
<dbReference type="PANTHER" id="PTHR43445:SF5">
    <property type="entry name" value="UDP-N-ACETYLMURAMATE--L-ALANYL-GAMMA-D-GLUTAMYL-MESO-2,6-DIAMINOHEPTANDIOATE LIGASE"/>
    <property type="match status" value="1"/>
</dbReference>
<dbReference type="GO" id="GO:0005524">
    <property type="term" value="F:ATP binding"/>
    <property type="evidence" value="ECO:0007669"/>
    <property type="project" value="UniProtKB-UniRule"/>
</dbReference>
<keyword evidence="3 9" id="KW-0547">Nucleotide-binding</keyword>
<dbReference type="Gene3D" id="3.40.1190.10">
    <property type="entry name" value="Mur-like, catalytic domain"/>
    <property type="match status" value="1"/>
</dbReference>
<evidence type="ECO:0000256" key="2">
    <source>
        <dbReference type="ARBA" id="ARBA00022618"/>
    </source>
</evidence>
<dbReference type="RefSeq" id="WP_118129269.1">
    <property type="nucleotide sequence ID" value="NZ_LMAZ01000001.1"/>
</dbReference>
<evidence type="ECO:0000256" key="8">
    <source>
        <dbReference type="ARBA" id="ARBA00023316"/>
    </source>
</evidence>
<dbReference type="PANTHER" id="PTHR43445">
    <property type="entry name" value="UDP-N-ACETYLMURAMATE--L-ALANINE LIGASE-RELATED"/>
    <property type="match status" value="1"/>
</dbReference>
<dbReference type="GO" id="GO:0009254">
    <property type="term" value="P:peptidoglycan turnover"/>
    <property type="evidence" value="ECO:0007669"/>
    <property type="project" value="UniProtKB-UniRule"/>
</dbReference>
<dbReference type="GO" id="GO:0051301">
    <property type="term" value="P:cell division"/>
    <property type="evidence" value="ECO:0007669"/>
    <property type="project" value="UniProtKB-KW"/>
</dbReference>
<comment type="caution">
    <text evidence="13">The sequence shown here is derived from an EMBL/GenBank/DDBJ whole genome shotgun (WGS) entry which is preliminary data.</text>
</comment>
<protein>
    <recommendedName>
        <fullName evidence="9">UDP-N-acetylmuramate--L-alanyl-gamma-D-glutamyl-meso-2,6-diaminoheptandioate ligase</fullName>
        <ecNumber evidence="9">6.3.2.45</ecNumber>
    </recommendedName>
    <alternativeName>
        <fullName evidence="9">Murein peptide ligase</fullName>
    </alternativeName>
    <alternativeName>
        <fullName evidence="9">UDP-N-acetylmuramate:L-alanyl-gamma-D-glutamyl-meso-diaminopimelate ligase</fullName>
    </alternativeName>
</protein>
<reference evidence="13 14" key="1">
    <citation type="journal article" date="2018" name="Syst. Appl. Microbiol.">
        <title>Pseudomonas gallaeciensis sp. nov., isolated from crude-oil-contaminated intertidal sand samples after the Prestige oil spill.</title>
        <authorList>
            <person name="Mulet M."/>
            <person name="Sanchez D."/>
            <person name="Rodriguez A.C."/>
            <person name="Nogales B."/>
            <person name="Bosch R."/>
            <person name="Busquets A."/>
            <person name="Gomila M."/>
            <person name="Lalucat J."/>
            <person name="Garcia-Valdes E."/>
        </authorList>
    </citation>
    <scope>NUCLEOTIDE SEQUENCE [LARGE SCALE GENOMIC DNA]</scope>
    <source>
        <strain evidence="13 14">V113</strain>
    </source>
</reference>
<feature type="domain" description="Mur ligase central" evidence="12">
    <location>
        <begin position="108"/>
        <end position="291"/>
    </location>
</feature>
<dbReference type="Gene3D" id="3.40.50.720">
    <property type="entry name" value="NAD(P)-binding Rossmann-like Domain"/>
    <property type="match status" value="1"/>
</dbReference>
<evidence type="ECO:0000256" key="1">
    <source>
        <dbReference type="ARBA" id="ARBA00022598"/>
    </source>
</evidence>
<feature type="domain" description="Mur ligase C-terminal" evidence="11">
    <location>
        <begin position="313"/>
        <end position="435"/>
    </location>
</feature>
<dbReference type="InterPro" id="IPR000713">
    <property type="entry name" value="Mur_ligase_N"/>
</dbReference>
<evidence type="ECO:0000256" key="7">
    <source>
        <dbReference type="ARBA" id="ARBA00023306"/>
    </source>
</evidence>
<feature type="binding site" evidence="9">
    <location>
        <begin position="110"/>
        <end position="116"/>
    </location>
    <ligand>
        <name>ATP</name>
        <dbReference type="ChEBI" id="CHEBI:30616"/>
    </ligand>
</feature>
<dbReference type="UniPathway" id="UPA00544"/>
<keyword evidence="2 9" id="KW-0132">Cell division</keyword>
<dbReference type="GO" id="GO:0008360">
    <property type="term" value="P:regulation of cell shape"/>
    <property type="evidence" value="ECO:0007669"/>
    <property type="project" value="UniProtKB-KW"/>
</dbReference>
<evidence type="ECO:0000256" key="5">
    <source>
        <dbReference type="ARBA" id="ARBA00022960"/>
    </source>
</evidence>
<name>A0A395R861_9PSED</name>
<evidence type="ECO:0000256" key="6">
    <source>
        <dbReference type="ARBA" id="ARBA00022984"/>
    </source>
</evidence>
<dbReference type="GO" id="GO:0106418">
    <property type="term" value="F:UDP-N-acetylmuramate-L-alanyl-gamma-D-glutamyl-meso-2,6-diaminoheptanedioate ligase activity"/>
    <property type="evidence" value="ECO:0007669"/>
    <property type="project" value="UniProtKB-EC"/>
</dbReference>
<keyword evidence="7 9" id="KW-0131">Cell cycle</keyword>
<dbReference type="SUPFAM" id="SSF53623">
    <property type="entry name" value="MurD-like peptide ligases, catalytic domain"/>
    <property type="match status" value="1"/>
</dbReference>
<comment type="catalytic activity">
    <reaction evidence="9">
        <text>UDP-N-acetyl-alpha-D-muramate + L-alanyl-gamma-D-glutamyl-meso-2,6-diaminopimelate + ATP = UDP-N-acetyl-alpha-D-muramoyl-L-alanyl-gamma-D-glutamyl-meso-2,6-diaminopimelate + ADP + phosphate + H(+)</text>
        <dbReference type="Rhea" id="RHEA:29563"/>
        <dbReference type="ChEBI" id="CHEBI:15378"/>
        <dbReference type="ChEBI" id="CHEBI:30616"/>
        <dbReference type="ChEBI" id="CHEBI:43474"/>
        <dbReference type="ChEBI" id="CHEBI:61401"/>
        <dbReference type="ChEBI" id="CHEBI:70757"/>
        <dbReference type="ChEBI" id="CHEBI:83905"/>
        <dbReference type="ChEBI" id="CHEBI:456216"/>
        <dbReference type="EC" id="6.3.2.45"/>
    </reaction>
</comment>
<dbReference type="Pfam" id="PF01225">
    <property type="entry name" value="Mur_ligase"/>
    <property type="match status" value="1"/>
</dbReference>
<evidence type="ECO:0000259" key="12">
    <source>
        <dbReference type="Pfam" id="PF08245"/>
    </source>
</evidence>
<keyword evidence="5 9" id="KW-0133">Cell shape</keyword>
<dbReference type="InterPro" id="IPR004101">
    <property type="entry name" value="Mur_ligase_C"/>
</dbReference>
<sequence length="453" mass="48738">MHLHILGICGTFMGSLALLARELGHEVSGSDANVYPPMSTQLAEQGIVLQEGYDPAHLTPAPDMVIVGNAMARGNPAVEFMLDQGMPYMSGPEWLARHVLQDRWVLAVAGTHGKTSTSSLLAWLLEDAGMSPGFLIGGVPQNFGISARLGGTPFFVVEADEYDSAFFDKRSKFVHYRPRTAVLNNLEFDHADIFSDLAAIERQFHHLVRTVPASGLIIHPAQDEALQRVIKMGCWTPRQTTGEGGNWQARLLSDDGSRFEVWLDGELQGVAEWQQTGQHNVANALSALAAARHVGVTPAQGIASLGGFRNAKRRMEKLAEVNGITVYDDFAHHPTAIATTLAGLRAQIGDAPLIAVIEPRSNTMRLGSHMAALPTSVADASQVFWYQPAGLDWSLDGVVADSPVPAQVSDDLDAIVEQVVGSATPQTRVVVMSNGGFGGIHQRLIQALEARHG</sequence>
<feature type="domain" description="Mur ligase N-terminal catalytic" evidence="10">
    <location>
        <begin position="2"/>
        <end position="100"/>
    </location>
</feature>
<dbReference type="InterPro" id="IPR050061">
    <property type="entry name" value="MurCDEF_pg_biosynth"/>
</dbReference>
<dbReference type="EC" id="6.3.2.45" evidence="9"/>
<evidence type="ECO:0000259" key="11">
    <source>
        <dbReference type="Pfam" id="PF02875"/>
    </source>
</evidence>
<evidence type="ECO:0000256" key="4">
    <source>
        <dbReference type="ARBA" id="ARBA00022840"/>
    </source>
</evidence>
<evidence type="ECO:0000256" key="3">
    <source>
        <dbReference type="ARBA" id="ARBA00022741"/>
    </source>
</evidence>
<keyword evidence="9" id="KW-0460">Magnesium</keyword>
<dbReference type="EMBL" id="LMAZ01000001">
    <property type="protein sequence ID" value="RGP56310.1"/>
    <property type="molecule type" value="Genomic_DNA"/>
</dbReference>
<keyword evidence="6 9" id="KW-0573">Peptidoglycan synthesis</keyword>
<dbReference type="SUPFAM" id="SSF53244">
    <property type="entry name" value="MurD-like peptide ligases, peptide-binding domain"/>
    <property type="match status" value="1"/>
</dbReference>
<proteinExistence type="inferred from homology"/>
<dbReference type="Gene3D" id="3.90.190.20">
    <property type="entry name" value="Mur ligase, C-terminal domain"/>
    <property type="match status" value="1"/>
</dbReference>
<comment type="function">
    <text evidence="9">Reutilizes the intact tripeptide L-alanyl-gamma-D-glutamyl-meso-diaminopimelate by linking it to UDP-N-acetylmuramate.</text>
</comment>
<dbReference type="HAMAP" id="MF_02020">
    <property type="entry name" value="Mpl"/>
    <property type="match status" value="1"/>
</dbReference>
<dbReference type="InterPro" id="IPR013221">
    <property type="entry name" value="Mur_ligase_cen"/>
</dbReference>
<dbReference type="Pfam" id="PF02875">
    <property type="entry name" value="Mur_ligase_C"/>
    <property type="match status" value="1"/>
</dbReference>
<evidence type="ECO:0000256" key="9">
    <source>
        <dbReference type="HAMAP-Rule" id="MF_02020"/>
    </source>
</evidence>
<dbReference type="Pfam" id="PF08245">
    <property type="entry name" value="Mur_ligase_M"/>
    <property type="match status" value="1"/>
</dbReference>
<organism evidence="13 14">
    <name type="scientific">Pseudomonas abyssi</name>
    <dbReference type="NCBI Taxonomy" id="170540"/>
    <lineage>
        <taxon>Bacteria</taxon>
        <taxon>Pseudomonadati</taxon>
        <taxon>Pseudomonadota</taxon>
        <taxon>Gammaproteobacteria</taxon>
        <taxon>Pseudomonadales</taxon>
        <taxon>Pseudomonadaceae</taxon>
        <taxon>Pseudomonas</taxon>
    </lineage>
</organism>
<dbReference type="GO" id="GO:0071555">
    <property type="term" value="P:cell wall organization"/>
    <property type="evidence" value="ECO:0007669"/>
    <property type="project" value="UniProtKB-KW"/>
</dbReference>
<accession>A0A395R861</accession>
<evidence type="ECO:0000313" key="14">
    <source>
        <dbReference type="Proteomes" id="UP000265411"/>
    </source>
</evidence>